<dbReference type="KEGG" id="pson:JI735_34255"/>
<keyword evidence="1" id="KW-0614">Plasmid</keyword>
<name>A0A974PIA8_9BACL</name>
<evidence type="ECO:0000313" key="2">
    <source>
        <dbReference type="Proteomes" id="UP000595841"/>
    </source>
</evidence>
<keyword evidence="2" id="KW-1185">Reference proteome</keyword>
<organism evidence="1 2">
    <name type="scientific">Paenibacillus sonchi</name>
    <dbReference type="NCBI Taxonomy" id="373687"/>
    <lineage>
        <taxon>Bacteria</taxon>
        <taxon>Bacillati</taxon>
        <taxon>Bacillota</taxon>
        <taxon>Bacilli</taxon>
        <taxon>Bacillales</taxon>
        <taxon>Paenibacillaceae</taxon>
        <taxon>Paenibacillus</taxon>
        <taxon>Paenibacillus sonchi group</taxon>
    </lineage>
</organism>
<reference evidence="1 2" key="1">
    <citation type="submission" date="2021-01" db="EMBL/GenBank/DDBJ databases">
        <title>Whole genome sequence of Paenibacillus sonchi LMG 24727 for comparative genomics.</title>
        <authorList>
            <person name="Lee G."/>
            <person name="Kim M.-J."/>
            <person name="Lim K."/>
            <person name="Shin J.-H."/>
        </authorList>
    </citation>
    <scope>NUCLEOTIDE SEQUENCE [LARGE SCALE GENOMIC DNA]</scope>
    <source>
        <strain evidence="1 2">LMG 24727</strain>
        <plasmid evidence="1 2">unnamed1</plasmid>
    </source>
</reference>
<geneLocation type="plasmid" evidence="1 2">
    <name>unnamed1</name>
</geneLocation>
<proteinExistence type="predicted"/>
<dbReference type="AlphaFoldDB" id="A0A974PIA8"/>
<dbReference type="RefSeq" id="WP_039832791.1">
    <property type="nucleotide sequence ID" value="NZ_CP068596.1"/>
</dbReference>
<sequence>MAKARYQVSSDKGATWKCRWIDRTNFDPRKSVLKPGDYIQTPKGTVVVSIIEGKLSSAPIDDTFLVEYRYTFEGEVFSIIASSDSEADYFFAQELLNKGIVVRTEIGTLENK</sequence>
<gene>
    <name evidence="1" type="ORF">JI735_34255</name>
</gene>
<accession>A0A974PIA8</accession>
<evidence type="ECO:0000313" key="1">
    <source>
        <dbReference type="EMBL" id="QQZ64504.1"/>
    </source>
</evidence>
<dbReference type="EMBL" id="CP068596">
    <property type="protein sequence ID" value="QQZ64504.1"/>
    <property type="molecule type" value="Genomic_DNA"/>
</dbReference>
<dbReference type="Proteomes" id="UP000595841">
    <property type="component" value="Plasmid unnamed1"/>
</dbReference>
<protein>
    <submittedName>
        <fullName evidence="1">Uncharacterized protein</fullName>
    </submittedName>
</protein>